<reference evidence="1" key="2">
    <citation type="submission" date="2020-11" db="EMBL/GenBank/DDBJ databases">
        <authorList>
            <person name="McCartney M.A."/>
            <person name="Auch B."/>
            <person name="Kono T."/>
            <person name="Mallez S."/>
            <person name="Becker A."/>
            <person name="Gohl D.M."/>
            <person name="Silverstein K.A.T."/>
            <person name="Koren S."/>
            <person name="Bechman K.B."/>
            <person name="Herman A."/>
            <person name="Abrahante J.E."/>
            <person name="Garbe J."/>
        </authorList>
    </citation>
    <scope>NUCLEOTIDE SEQUENCE</scope>
    <source>
        <strain evidence="1">Duluth1</strain>
        <tissue evidence="1">Whole animal</tissue>
    </source>
</reference>
<dbReference type="AlphaFoldDB" id="A0A9D4LP34"/>
<organism evidence="1 2">
    <name type="scientific">Dreissena polymorpha</name>
    <name type="common">Zebra mussel</name>
    <name type="synonym">Mytilus polymorpha</name>
    <dbReference type="NCBI Taxonomy" id="45954"/>
    <lineage>
        <taxon>Eukaryota</taxon>
        <taxon>Metazoa</taxon>
        <taxon>Spiralia</taxon>
        <taxon>Lophotrochozoa</taxon>
        <taxon>Mollusca</taxon>
        <taxon>Bivalvia</taxon>
        <taxon>Autobranchia</taxon>
        <taxon>Heteroconchia</taxon>
        <taxon>Euheterodonta</taxon>
        <taxon>Imparidentia</taxon>
        <taxon>Neoheterodontei</taxon>
        <taxon>Myida</taxon>
        <taxon>Dreissenoidea</taxon>
        <taxon>Dreissenidae</taxon>
        <taxon>Dreissena</taxon>
    </lineage>
</organism>
<proteinExistence type="predicted"/>
<evidence type="ECO:0000313" key="2">
    <source>
        <dbReference type="Proteomes" id="UP000828390"/>
    </source>
</evidence>
<accession>A0A9D4LP34</accession>
<dbReference type="EMBL" id="JAIWYP010000002">
    <property type="protein sequence ID" value="KAH3861264.1"/>
    <property type="molecule type" value="Genomic_DNA"/>
</dbReference>
<keyword evidence="2" id="KW-1185">Reference proteome</keyword>
<dbReference type="Proteomes" id="UP000828390">
    <property type="component" value="Unassembled WGS sequence"/>
</dbReference>
<reference evidence="1" key="1">
    <citation type="journal article" date="2019" name="bioRxiv">
        <title>The Genome of the Zebra Mussel, Dreissena polymorpha: A Resource for Invasive Species Research.</title>
        <authorList>
            <person name="McCartney M.A."/>
            <person name="Auch B."/>
            <person name="Kono T."/>
            <person name="Mallez S."/>
            <person name="Zhang Y."/>
            <person name="Obille A."/>
            <person name="Becker A."/>
            <person name="Abrahante J.E."/>
            <person name="Garbe J."/>
            <person name="Badalamenti J.P."/>
            <person name="Herman A."/>
            <person name="Mangelson H."/>
            <person name="Liachko I."/>
            <person name="Sullivan S."/>
            <person name="Sone E.D."/>
            <person name="Koren S."/>
            <person name="Silverstein K.A.T."/>
            <person name="Beckman K.B."/>
            <person name="Gohl D.M."/>
        </authorList>
    </citation>
    <scope>NUCLEOTIDE SEQUENCE</scope>
    <source>
        <strain evidence="1">Duluth1</strain>
        <tissue evidence="1">Whole animal</tissue>
    </source>
</reference>
<evidence type="ECO:0000313" key="1">
    <source>
        <dbReference type="EMBL" id="KAH3861264.1"/>
    </source>
</evidence>
<gene>
    <name evidence="1" type="ORF">DPMN_024191</name>
</gene>
<sequence>MKYPPPPYVLYSAYVGNPQASSEEVYSHADDVSEVDFSATGQGKWAQSLQ</sequence>
<name>A0A9D4LP34_DREPO</name>
<comment type="caution">
    <text evidence="1">The sequence shown here is derived from an EMBL/GenBank/DDBJ whole genome shotgun (WGS) entry which is preliminary data.</text>
</comment>
<protein>
    <submittedName>
        <fullName evidence="1">Uncharacterized protein</fullName>
    </submittedName>
</protein>